<gene>
    <name evidence="1" type="ORF">BaRGS_00008658</name>
</gene>
<organism evidence="1 2">
    <name type="scientific">Batillaria attramentaria</name>
    <dbReference type="NCBI Taxonomy" id="370345"/>
    <lineage>
        <taxon>Eukaryota</taxon>
        <taxon>Metazoa</taxon>
        <taxon>Spiralia</taxon>
        <taxon>Lophotrochozoa</taxon>
        <taxon>Mollusca</taxon>
        <taxon>Gastropoda</taxon>
        <taxon>Caenogastropoda</taxon>
        <taxon>Sorbeoconcha</taxon>
        <taxon>Cerithioidea</taxon>
        <taxon>Batillariidae</taxon>
        <taxon>Batillaria</taxon>
    </lineage>
</organism>
<comment type="caution">
    <text evidence="1">The sequence shown here is derived from an EMBL/GenBank/DDBJ whole genome shotgun (WGS) entry which is preliminary data.</text>
</comment>
<dbReference type="AlphaFoldDB" id="A0ABD0LKP3"/>
<name>A0ABD0LKP3_9CAEN</name>
<evidence type="ECO:0000313" key="2">
    <source>
        <dbReference type="Proteomes" id="UP001519460"/>
    </source>
</evidence>
<protein>
    <submittedName>
        <fullName evidence="1">Uncharacterized protein</fullName>
    </submittedName>
</protein>
<dbReference type="Proteomes" id="UP001519460">
    <property type="component" value="Unassembled WGS sequence"/>
</dbReference>
<proteinExistence type="predicted"/>
<sequence>MNEPSSVLTILFVNGDTASKRKKRAELVCFRVVLVCACPPNRSVCLHYKPTESQPSQAKQPISEQLPT</sequence>
<reference evidence="1 2" key="1">
    <citation type="journal article" date="2023" name="Sci. Data">
        <title>Genome assembly of the Korean intertidal mud-creeper Batillaria attramentaria.</title>
        <authorList>
            <person name="Patra A.K."/>
            <person name="Ho P.T."/>
            <person name="Jun S."/>
            <person name="Lee S.J."/>
            <person name="Kim Y."/>
            <person name="Won Y.J."/>
        </authorList>
    </citation>
    <scope>NUCLEOTIDE SEQUENCE [LARGE SCALE GENOMIC DNA]</scope>
    <source>
        <strain evidence="1">Wonlab-2016</strain>
    </source>
</reference>
<evidence type="ECO:0000313" key="1">
    <source>
        <dbReference type="EMBL" id="KAK7500111.1"/>
    </source>
</evidence>
<keyword evidence="2" id="KW-1185">Reference proteome</keyword>
<dbReference type="EMBL" id="JACVVK020000039">
    <property type="protein sequence ID" value="KAK7500111.1"/>
    <property type="molecule type" value="Genomic_DNA"/>
</dbReference>
<accession>A0ABD0LKP3</accession>